<accession>A0A0G3BJ94</accession>
<dbReference type="Proteomes" id="UP000035352">
    <property type="component" value="Chromosome"/>
</dbReference>
<proteinExistence type="predicted"/>
<evidence type="ECO:0000256" key="1">
    <source>
        <dbReference type="SAM" id="SignalP"/>
    </source>
</evidence>
<dbReference type="AlphaFoldDB" id="A0A0G3BJ94"/>
<evidence type="ECO:0000313" key="3">
    <source>
        <dbReference type="Proteomes" id="UP000035352"/>
    </source>
</evidence>
<protein>
    <submittedName>
        <fullName evidence="2">Uncharacterized protein</fullName>
    </submittedName>
</protein>
<sequence length="181" mass="18865">MGIERALWAVGLLLAATAAAAGPGSGAVRIDADGRLRLYTSHAVAPGESVLFQYPSGSAANSAVRCCKRLPAHSLQPVEEESVASDELGGRPVQVYSVELPASQRPAQAFIGAAVIGAGLKAADQRGGRLLVKSGRASYIVTRCTSAEGVHVVAKDRRRGRTVGHTYLGLGYDVEDSTCRH</sequence>
<keyword evidence="1" id="KW-0732">Signal</keyword>
<name>A0A0G3BJ94_9BURK</name>
<evidence type="ECO:0000313" key="2">
    <source>
        <dbReference type="EMBL" id="AKJ27441.1"/>
    </source>
</evidence>
<feature type="signal peptide" evidence="1">
    <location>
        <begin position="1"/>
        <end position="21"/>
    </location>
</feature>
<feature type="chain" id="PRO_5002551574" evidence="1">
    <location>
        <begin position="22"/>
        <end position="181"/>
    </location>
</feature>
<organism evidence="2 3">
    <name type="scientific">Caldimonas brevitalea</name>
    <dbReference type="NCBI Taxonomy" id="413882"/>
    <lineage>
        <taxon>Bacteria</taxon>
        <taxon>Pseudomonadati</taxon>
        <taxon>Pseudomonadota</taxon>
        <taxon>Betaproteobacteria</taxon>
        <taxon>Burkholderiales</taxon>
        <taxon>Sphaerotilaceae</taxon>
        <taxon>Caldimonas</taxon>
    </lineage>
</organism>
<keyword evidence="3" id="KW-1185">Reference proteome</keyword>
<dbReference type="RefSeq" id="WP_047193539.1">
    <property type="nucleotide sequence ID" value="NZ_CP011371.1"/>
</dbReference>
<dbReference type="KEGG" id="pbh:AAW51_0750"/>
<reference evidence="2 3" key="1">
    <citation type="submission" date="2015-05" db="EMBL/GenBank/DDBJ databases">
        <authorList>
            <person name="Tang B."/>
            <person name="Yu Y."/>
        </authorList>
    </citation>
    <scope>NUCLEOTIDE SEQUENCE [LARGE SCALE GENOMIC DNA]</scope>
    <source>
        <strain evidence="2 3">DSM 7029</strain>
    </source>
</reference>
<dbReference type="OrthoDB" id="191465at2"/>
<gene>
    <name evidence="2" type="ORF">AAW51_0750</name>
</gene>
<dbReference type="EMBL" id="CP011371">
    <property type="protein sequence ID" value="AKJ27441.1"/>
    <property type="molecule type" value="Genomic_DNA"/>
</dbReference>